<dbReference type="GO" id="GO:0016020">
    <property type="term" value="C:membrane"/>
    <property type="evidence" value="ECO:0007669"/>
    <property type="project" value="UniProtKB-SubCell"/>
</dbReference>
<feature type="transmembrane region" description="Helical" evidence="7">
    <location>
        <begin position="438"/>
        <end position="460"/>
    </location>
</feature>
<evidence type="ECO:0000256" key="1">
    <source>
        <dbReference type="ARBA" id="ARBA00004141"/>
    </source>
</evidence>
<keyword evidence="4" id="KW-0732">Signal</keyword>
<comment type="caution">
    <text evidence="8">The sequence shown here is derived from an EMBL/GenBank/DDBJ whole genome shotgun (WGS) entry which is preliminary data.</text>
</comment>
<organism evidence="8 9">
    <name type="scientific">Rhodosorus marinus</name>
    <dbReference type="NCBI Taxonomy" id="101924"/>
    <lineage>
        <taxon>Eukaryota</taxon>
        <taxon>Rhodophyta</taxon>
        <taxon>Stylonematophyceae</taxon>
        <taxon>Stylonematales</taxon>
        <taxon>Stylonemataceae</taxon>
        <taxon>Rhodosorus</taxon>
    </lineage>
</organism>
<feature type="transmembrane region" description="Helical" evidence="7">
    <location>
        <begin position="541"/>
        <end position="565"/>
    </location>
</feature>
<dbReference type="InterPro" id="IPR004240">
    <property type="entry name" value="EMP70"/>
</dbReference>
<dbReference type="EMBL" id="JAMWBK010000001">
    <property type="protein sequence ID" value="KAJ8909160.1"/>
    <property type="molecule type" value="Genomic_DNA"/>
</dbReference>
<keyword evidence="3 7" id="KW-0812">Transmembrane</keyword>
<evidence type="ECO:0000256" key="6">
    <source>
        <dbReference type="ARBA" id="ARBA00023136"/>
    </source>
</evidence>
<keyword evidence="5 7" id="KW-1133">Transmembrane helix</keyword>
<feature type="transmembrane region" description="Helical" evidence="7">
    <location>
        <begin position="344"/>
        <end position="366"/>
    </location>
</feature>
<dbReference type="Pfam" id="PF02990">
    <property type="entry name" value="EMP70"/>
    <property type="match status" value="1"/>
</dbReference>
<evidence type="ECO:0000256" key="5">
    <source>
        <dbReference type="ARBA" id="ARBA00022989"/>
    </source>
</evidence>
<feature type="transmembrane region" description="Helical" evidence="7">
    <location>
        <begin position="472"/>
        <end position="497"/>
    </location>
</feature>
<keyword evidence="6 7" id="KW-0472">Membrane</keyword>
<dbReference type="PANTHER" id="PTHR10766:SF177">
    <property type="entry name" value="TRANSMEMBRANE 9 SUPERFAMILY MEMBER 1"/>
    <property type="match status" value="1"/>
</dbReference>
<protein>
    <recommendedName>
        <fullName evidence="7">Transmembrane 9 superfamily member</fullName>
    </recommendedName>
</protein>
<dbReference type="GO" id="GO:0072657">
    <property type="term" value="P:protein localization to membrane"/>
    <property type="evidence" value="ECO:0007669"/>
    <property type="project" value="TreeGrafter"/>
</dbReference>
<feature type="transmembrane region" description="Helical" evidence="7">
    <location>
        <begin position="207"/>
        <end position="229"/>
    </location>
</feature>
<dbReference type="Proteomes" id="UP001157974">
    <property type="component" value="Unassembled WGS sequence"/>
</dbReference>
<gene>
    <name evidence="8" type="ORF">NDN08_005854</name>
</gene>
<sequence length="656" mass="74160">MRISKYNSGDEMVIWANKMVPYSNPSESYQFFDAVPWPRECIPERMEYHNMQLGELLQGDRLVNTGVSVKFRKDQEKTKICGGVLTPEDVNAFRLAVTNNYHYDLMIDELAINLVPLGRDLVEAAPELMNQVFVYSTLHFALKYNENYLVEVDVIAEDEVEFDHGREKEFSLSYSVTWYESDKPTEHRVNRYIERDRLQANELRTHWLSVINAAAAAVLLFMLLLSIFLRTVNSDFARYSASVDLEDLEHDELMVAEDERGWKIIKSDVFRFPQYKELFCAVVGTGTQVLVLLIVLVLLATTSTLYHGRRGSFNSALLVTFALTNLVAGYTSAKLYTQMDGRNLALSTISCLTISLGPIYGVWTVLDVIAKIYGSTMALSFWVMASVICITGLIAIPATFLGAVLGRRSGKSGFNAPIRTAKARREIPKPPVYLRWEVQMVLAGLLPFGAVLVELAYVFASVWGHKTFSFNGIGVIVIIIVLAVTALVCAAFSYYQLCAEDHEWWWNSIFNGGSTGIYLFLYSIYYLMLRSNLSGFLQVSYFLGYMFSVSYACFLMLGSVGYHAAVADGRTGARNFSQVLGLMAAGRQRMYWKPRSSKDDDDRAFRRLQEKARSSSSVLRCWSSENIQTSMLCAIMIQLDAQSDNEHRNLLTYLAR</sequence>
<evidence type="ECO:0000256" key="7">
    <source>
        <dbReference type="RuleBase" id="RU363079"/>
    </source>
</evidence>
<reference evidence="8 9" key="1">
    <citation type="journal article" date="2023" name="Nat. Commun.">
        <title>Origin of minicircular mitochondrial genomes in red algae.</title>
        <authorList>
            <person name="Lee Y."/>
            <person name="Cho C.H."/>
            <person name="Lee Y.M."/>
            <person name="Park S.I."/>
            <person name="Yang J.H."/>
            <person name="West J.A."/>
            <person name="Bhattacharya D."/>
            <person name="Yoon H.S."/>
        </authorList>
    </citation>
    <scope>NUCLEOTIDE SEQUENCE [LARGE SCALE GENOMIC DNA]</scope>
    <source>
        <strain evidence="8 9">CCMP1338</strain>
        <tissue evidence="8">Whole cell</tissue>
    </source>
</reference>
<feature type="transmembrane region" description="Helical" evidence="7">
    <location>
        <begin position="313"/>
        <end position="332"/>
    </location>
</feature>
<accession>A0AAV8V3D9</accession>
<feature type="transmembrane region" description="Helical" evidence="7">
    <location>
        <begin position="378"/>
        <end position="405"/>
    </location>
</feature>
<dbReference type="AlphaFoldDB" id="A0AAV8V3D9"/>
<evidence type="ECO:0000256" key="3">
    <source>
        <dbReference type="ARBA" id="ARBA00022692"/>
    </source>
</evidence>
<proteinExistence type="inferred from homology"/>
<comment type="subcellular location">
    <subcellularLocation>
        <location evidence="1">Membrane</location>
        <topology evidence="1">Multi-pass membrane protein</topology>
    </subcellularLocation>
</comment>
<evidence type="ECO:0000256" key="4">
    <source>
        <dbReference type="ARBA" id="ARBA00022729"/>
    </source>
</evidence>
<evidence type="ECO:0000313" key="8">
    <source>
        <dbReference type="EMBL" id="KAJ8909160.1"/>
    </source>
</evidence>
<dbReference type="PANTHER" id="PTHR10766">
    <property type="entry name" value="TRANSMEMBRANE 9 SUPERFAMILY PROTEIN"/>
    <property type="match status" value="1"/>
</dbReference>
<keyword evidence="9" id="KW-1185">Reference proteome</keyword>
<name>A0AAV8V3D9_9RHOD</name>
<comment type="similarity">
    <text evidence="2 7">Belongs to the nonaspanin (TM9SF) (TC 9.A.2) family.</text>
</comment>
<evidence type="ECO:0000256" key="2">
    <source>
        <dbReference type="ARBA" id="ARBA00005227"/>
    </source>
</evidence>
<evidence type="ECO:0000313" key="9">
    <source>
        <dbReference type="Proteomes" id="UP001157974"/>
    </source>
</evidence>
<feature type="transmembrane region" description="Helical" evidence="7">
    <location>
        <begin position="278"/>
        <end position="301"/>
    </location>
</feature>
<feature type="transmembrane region" description="Helical" evidence="7">
    <location>
        <begin position="509"/>
        <end position="529"/>
    </location>
</feature>